<evidence type="ECO:0000256" key="8">
    <source>
        <dbReference type="ARBA" id="ARBA00023242"/>
    </source>
</evidence>
<feature type="region of interest" description="Disordered" evidence="9">
    <location>
        <begin position="1"/>
        <end position="41"/>
    </location>
</feature>
<keyword evidence="7" id="KW-0804">Transcription</keyword>
<feature type="compositionally biased region" description="Low complexity" evidence="9">
    <location>
        <begin position="19"/>
        <end position="30"/>
    </location>
</feature>
<evidence type="ECO:0000256" key="3">
    <source>
        <dbReference type="ARBA" id="ARBA00022703"/>
    </source>
</evidence>
<dbReference type="InterPro" id="IPR031972">
    <property type="entry name" value="CSRNP_N"/>
</dbReference>
<keyword evidence="3" id="KW-0053">Apoptosis</keyword>
<evidence type="ECO:0000256" key="6">
    <source>
        <dbReference type="ARBA" id="ARBA00023159"/>
    </source>
</evidence>
<evidence type="ECO:0000313" key="12">
    <source>
        <dbReference type="RefSeq" id="XP_022325339.1"/>
    </source>
</evidence>
<dbReference type="RefSeq" id="XP_022325339.1">
    <property type="nucleotide sequence ID" value="XM_022469631.1"/>
</dbReference>
<keyword evidence="8" id="KW-0539">Nucleus</keyword>
<proteinExistence type="inferred from homology"/>
<dbReference type="Proteomes" id="UP000694844">
    <property type="component" value="Chromosome 3"/>
</dbReference>
<keyword evidence="4" id="KW-0805">Transcription regulation</keyword>
<sequence length="598" mass="67087">MKRKLEGTDSSPQTSDAENSCSSVNTNSSSDVPLDSLQGLSSKRKKTKKSVKFTGVTVFYFPRIQGFTCIPSEGGSTLGMSDKHLYKRDFSLQEHFVEQKRIHKLYLEDQQRQGKIIPDFLMEDRSSDEEEESDFDDSDEYCFLQPLTVKQRRVTLKQSGVKKIDSTEKDYCKKVRNSREFCGCDCNMFCDPESCACSLAGINCQVDRQSFPCGCSKEGCGNINGRIEFNPLRVKTHFIHTKMRLELERHDTDIPIKADNSCSKDDIDNLAESETDFGCDNDAKKVIDLCEFNSNELGSCRDCQNWEVCNVMMQEVENAEAEQQRAVMNIYSNTTQQMVEISNTLPSGVLMFNDNEDELYHSENNQSYYPYKQNVAYSGSQACPNGGTPTYVDRPDFPKTYQNLSSFQNSISCSGANFCNNAGKTKSSFEQNGHFYPKFHNAVNPSSLEYKLDTSYTELQHFEWEQHKMMQNPSQQNLTNQSTCSYTTMTNTTSDKIAEACPGISSHISSNSNQDQCATPIDEYSEGYNCETNLVTGKTYLNLDSTSTTQEPKVDGMTTTTTTTTQSHSGMMDINCPAGGSSNFGEIIKESLVETVSA</sequence>
<keyword evidence="5" id="KW-0238">DNA-binding</keyword>
<feature type="domain" description="Cysteine/serine-rich nuclear protein N-terminal" evidence="10">
    <location>
        <begin position="46"/>
        <end position="249"/>
    </location>
</feature>
<evidence type="ECO:0000313" key="11">
    <source>
        <dbReference type="Proteomes" id="UP000694844"/>
    </source>
</evidence>
<evidence type="ECO:0000256" key="2">
    <source>
        <dbReference type="ARBA" id="ARBA00008548"/>
    </source>
</evidence>
<dbReference type="AlphaFoldDB" id="A0A8B8DCS9"/>
<dbReference type="Pfam" id="PF16019">
    <property type="entry name" value="CSRNP_N"/>
    <property type="match status" value="1"/>
</dbReference>
<evidence type="ECO:0000256" key="7">
    <source>
        <dbReference type="ARBA" id="ARBA00023163"/>
    </source>
</evidence>
<gene>
    <name evidence="12" type="primary">LOC111125635</name>
</gene>
<accession>A0A8B8DCS9</accession>
<dbReference type="InterPro" id="IPR023260">
    <property type="entry name" value="Cys/Ser-rich_nuc_prot"/>
</dbReference>
<keyword evidence="6" id="KW-0010">Activator</keyword>
<protein>
    <submittedName>
        <fullName evidence="12">Cysteine/serine-rich nuclear protein 2-like</fullName>
    </submittedName>
</protein>
<keyword evidence="11" id="KW-1185">Reference proteome</keyword>
<dbReference type="GO" id="GO:0006915">
    <property type="term" value="P:apoptotic process"/>
    <property type="evidence" value="ECO:0007669"/>
    <property type="project" value="UniProtKB-KW"/>
</dbReference>
<comment type="subcellular location">
    <subcellularLocation>
        <location evidence="1">Nucleus</location>
    </subcellularLocation>
</comment>
<feature type="region of interest" description="Disordered" evidence="9">
    <location>
        <begin position="546"/>
        <end position="572"/>
    </location>
</feature>
<dbReference type="OrthoDB" id="5946974at2759"/>
<name>A0A8B8DCS9_CRAVI</name>
<evidence type="ECO:0000256" key="9">
    <source>
        <dbReference type="SAM" id="MobiDB-lite"/>
    </source>
</evidence>
<evidence type="ECO:0000256" key="1">
    <source>
        <dbReference type="ARBA" id="ARBA00004123"/>
    </source>
</evidence>
<evidence type="ECO:0000256" key="4">
    <source>
        <dbReference type="ARBA" id="ARBA00023015"/>
    </source>
</evidence>
<dbReference type="GO" id="GO:0000981">
    <property type="term" value="F:DNA-binding transcription factor activity, RNA polymerase II-specific"/>
    <property type="evidence" value="ECO:0007669"/>
    <property type="project" value="TreeGrafter"/>
</dbReference>
<dbReference type="GO" id="GO:0005634">
    <property type="term" value="C:nucleus"/>
    <property type="evidence" value="ECO:0007669"/>
    <property type="project" value="UniProtKB-SubCell"/>
</dbReference>
<evidence type="ECO:0000256" key="5">
    <source>
        <dbReference type="ARBA" id="ARBA00023125"/>
    </source>
</evidence>
<feature type="compositionally biased region" description="Polar residues" evidence="9">
    <location>
        <begin position="8"/>
        <end position="18"/>
    </location>
</feature>
<dbReference type="KEGG" id="cvn:111125635"/>
<dbReference type="PANTHER" id="PTHR13580">
    <property type="entry name" value="TGF-BETA INDUCED APOPTOSIS PROTEIN"/>
    <property type="match status" value="1"/>
</dbReference>
<reference evidence="12" key="1">
    <citation type="submission" date="2025-08" db="UniProtKB">
        <authorList>
            <consortium name="RefSeq"/>
        </authorList>
    </citation>
    <scope>IDENTIFICATION</scope>
    <source>
        <tissue evidence="12">Whole sample</tissue>
    </source>
</reference>
<dbReference type="PRINTS" id="PR02031">
    <property type="entry name" value="CYSSERRICHNP"/>
</dbReference>
<dbReference type="GO" id="GO:0043565">
    <property type="term" value="F:sequence-specific DNA binding"/>
    <property type="evidence" value="ECO:0007669"/>
    <property type="project" value="TreeGrafter"/>
</dbReference>
<evidence type="ECO:0000259" key="10">
    <source>
        <dbReference type="Pfam" id="PF16019"/>
    </source>
</evidence>
<organism evidence="11 12">
    <name type="scientific">Crassostrea virginica</name>
    <name type="common">Eastern oyster</name>
    <dbReference type="NCBI Taxonomy" id="6565"/>
    <lineage>
        <taxon>Eukaryota</taxon>
        <taxon>Metazoa</taxon>
        <taxon>Spiralia</taxon>
        <taxon>Lophotrochozoa</taxon>
        <taxon>Mollusca</taxon>
        <taxon>Bivalvia</taxon>
        <taxon>Autobranchia</taxon>
        <taxon>Pteriomorphia</taxon>
        <taxon>Ostreida</taxon>
        <taxon>Ostreoidea</taxon>
        <taxon>Ostreidae</taxon>
        <taxon>Crassostrea</taxon>
    </lineage>
</organism>
<comment type="similarity">
    <text evidence="2">Belongs to the AXUD1 family.</text>
</comment>
<dbReference type="GeneID" id="111125635"/>
<dbReference type="PANTHER" id="PTHR13580:SF9">
    <property type="entry name" value="AXIN1 UP-REGULATED 1, ISOFORM A"/>
    <property type="match status" value="1"/>
</dbReference>